<keyword evidence="1" id="KW-1133">Transmembrane helix</keyword>
<dbReference type="EMBL" id="AP025516">
    <property type="protein sequence ID" value="BDD88313.1"/>
    <property type="molecule type" value="Genomic_DNA"/>
</dbReference>
<evidence type="ECO:0008006" key="4">
    <source>
        <dbReference type="Google" id="ProtNLM"/>
    </source>
</evidence>
<reference evidence="2 3" key="1">
    <citation type="submission" date="2022-01" db="EMBL/GenBank/DDBJ databases">
        <title>Desulfofustis limnae sp. nov., a novel mesophilic sulfate-reducing bacterium isolated from marsh soil.</title>
        <authorList>
            <person name="Watanabe M."/>
            <person name="Takahashi A."/>
            <person name="Kojima H."/>
            <person name="Fukui M."/>
        </authorList>
    </citation>
    <scope>NUCLEOTIDE SEQUENCE [LARGE SCALE GENOMIC DNA]</scope>
    <source>
        <strain evidence="2 3">PPLL</strain>
    </source>
</reference>
<dbReference type="SUPFAM" id="SSF54637">
    <property type="entry name" value="Thioesterase/thiol ester dehydrase-isomerase"/>
    <property type="match status" value="1"/>
</dbReference>
<accession>A0ABM7WBI0</accession>
<gene>
    <name evidence="2" type="ORF">DPPLL_26780</name>
</gene>
<organism evidence="2 3">
    <name type="scientific">Desulfofustis limnaeus</name>
    <dbReference type="NCBI Taxonomy" id="2740163"/>
    <lineage>
        <taxon>Bacteria</taxon>
        <taxon>Pseudomonadati</taxon>
        <taxon>Thermodesulfobacteriota</taxon>
        <taxon>Desulfobulbia</taxon>
        <taxon>Desulfobulbales</taxon>
        <taxon>Desulfocapsaceae</taxon>
        <taxon>Desulfofustis</taxon>
    </lineage>
</organism>
<dbReference type="InterPro" id="IPR029069">
    <property type="entry name" value="HotDog_dom_sf"/>
</dbReference>
<dbReference type="Pfam" id="PF14539">
    <property type="entry name" value="DUF4442"/>
    <property type="match status" value="1"/>
</dbReference>
<evidence type="ECO:0000313" key="3">
    <source>
        <dbReference type="Proteomes" id="UP000830055"/>
    </source>
</evidence>
<keyword evidence="1" id="KW-0472">Membrane</keyword>
<dbReference type="Gene3D" id="3.10.129.10">
    <property type="entry name" value="Hotdog Thioesterase"/>
    <property type="match status" value="1"/>
</dbReference>
<name>A0ABM7WBI0_9BACT</name>
<keyword evidence="1" id="KW-0812">Transmembrane</keyword>
<keyword evidence="3" id="KW-1185">Reference proteome</keyword>
<evidence type="ECO:0000256" key="1">
    <source>
        <dbReference type="SAM" id="Phobius"/>
    </source>
</evidence>
<feature type="transmembrane region" description="Helical" evidence="1">
    <location>
        <begin position="14"/>
        <end position="31"/>
    </location>
</feature>
<protein>
    <recommendedName>
        <fullName evidence="4">DUF4442 domain-containing protein</fullName>
    </recommendedName>
</protein>
<proteinExistence type="predicted"/>
<evidence type="ECO:0000313" key="2">
    <source>
        <dbReference type="EMBL" id="BDD88313.1"/>
    </source>
</evidence>
<feature type="transmembrane region" description="Helical" evidence="1">
    <location>
        <begin position="63"/>
        <end position="82"/>
    </location>
</feature>
<dbReference type="Proteomes" id="UP000830055">
    <property type="component" value="Chromosome"/>
</dbReference>
<sequence length="169" mass="19796">MKLLPQLICRARKSAFWLWVMNLVLAWIIPFNRPHGFRIAMISENRARSAASWRRVNRNHVRGIHACAIATVAEMSAGFLLLSRLDPGRYRLIMARLEVDYSYQAKDLIVSESELSDERLLQEVIEPLRSQEKVSIRMRSEVRDRSGNEIAIAHTTWQVKRWDRVRTRV</sequence>
<dbReference type="RefSeq" id="WP_284151690.1">
    <property type="nucleotide sequence ID" value="NZ_AP025516.1"/>
</dbReference>
<dbReference type="InterPro" id="IPR027961">
    <property type="entry name" value="DUF4442"/>
</dbReference>